<sequence>MLRAFRSFSGRWNFTREILHKNNNERFSVNGIAKFQQLNVGDENTLQYQEEGVMKQLSNSQTFNITQRYIYQYDEPKDQITVYFDENPKRLFHHLTTTTSVGEISNCQAVRGYHLCELDHYNATYQFLSDREFQIIYSVQGPKKDYEIKTLFTKLDFIH</sequence>
<evidence type="ECO:0000313" key="3">
    <source>
        <dbReference type="Proteomes" id="UP000076078"/>
    </source>
</evidence>
<proteinExistence type="predicted"/>
<dbReference type="Proteomes" id="UP000076078">
    <property type="component" value="Unassembled WGS sequence"/>
</dbReference>
<accession>A0A152A4W3</accession>
<protein>
    <recommendedName>
        <fullName evidence="1">DUF6314 domain-containing protein</fullName>
    </recommendedName>
</protein>
<dbReference type="InterPro" id="IPR045632">
    <property type="entry name" value="DUF6314"/>
</dbReference>
<gene>
    <name evidence="2" type="ORF">DLAC_02374</name>
</gene>
<dbReference type="OMA" id="YNATYQF"/>
<dbReference type="Pfam" id="PF19834">
    <property type="entry name" value="DUF6314"/>
    <property type="match status" value="1"/>
</dbReference>
<evidence type="ECO:0000313" key="2">
    <source>
        <dbReference type="EMBL" id="KYR01254.1"/>
    </source>
</evidence>
<evidence type="ECO:0000259" key="1">
    <source>
        <dbReference type="Pfam" id="PF19834"/>
    </source>
</evidence>
<name>A0A152A4W3_TIELA</name>
<dbReference type="AlphaFoldDB" id="A0A152A4W3"/>
<dbReference type="OrthoDB" id="66881at2759"/>
<organism evidence="2 3">
    <name type="scientific">Tieghemostelium lacteum</name>
    <name type="common">Slime mold</name>
    <name type="synonym">Dictyostelium lacteum</name>
    <dbReference type="NCBI Taxonomy" id="361077"/>
    <lineage>
        <taxon>Eukaryota</taxon>
        <taxon>Amoebozoa</taxon>
        <taxon>Evosea</taxon>
        <taxon>Eumycetozoa</taxon>
        <taxon>Dictyostelia</taxon>
        <taxon>Dictyosteliales</taxon>
        <taxon>Raperosteliaceae</taxon>
        <taxon>Tieghemostelium</taxon>
    </lineage>
</organism>
<keyword evidence="3" id="KW-1185">Reference proteome</keyword>
<dbReference type="InParanoid" id="A0A152A4W3"/>
<dbReference type="EMBL" id="LODT01000011">
    <property type="protein sequence ID" value="KYR01254.1"/>
    <property type="molecule type" value="Genomic_DNA"/>
</dbReference>
<comment type="caution">
    <text evidence="2">The sequence shown here is derived from an EMBL/GenBank/DDBJ whole genome shotgun (WGS) entry which is preliminary data.</text>
</comment>
<reference evidence="2 3" key="1">
    <citation type="submission" date="2015-12" db="EMBL/GenBank/DDBJ databases">
        <title>Dictyostelia acquired genes for synthesis and detection of signals that induce cell-type specialization by lateral gene transfer from prokaryotes.</title>
        <authorList>
            <person name="Gloeckner G."/>
            <person name="Schaap P."/>
        </authorList>
    </citation>
    <scope>NUCLEOTIDE SEQUENCE [LARGE SCALE GENOMIC DNA]</scope>
    <source>
        <strain evidence="2 3">TK</strain>
    </source>
</reference>
<feature type="domain" description="DUF6314" evidence="1">
    <location>
        <begin position="8"/>
        <end position="154"/>
    </location>
</feature>